<evidence type="ECO:0000256" key="2">
    <source>
        <dbReference type="PROSITE-ProRule" id="PRU10007"/>
    </source>
</evidence>
<dbReference type="InParanoid" id="Q551V0"/>
<dbReference type="EMBL" id="AAFI02000014">
    <property type="protein sequence ID" value="EAL69299.1"/>
    <property type="molecule type" value="Genomic_DNA"/>
</dbReference>
<proteinExistence type="inferred from homology"/>
<dbReference type="InterPro" id="IPR016162">
    <property type="entry name" value="Ald_DH_N"/>
</dbReference>
<feature type="active site" evidence="2">
    <location>
        <position position="291"/>
    </location>
</feature>
<dbReference type="Gene3D" id="3.40.309.10">
    <property type="entry name" value="Aldehyde Dehydrogenase, Chain A, domain 2"/>
    <property type="match status" value="1"/>
</dbReference>
<evidence type="ECO:0000256" key="1">
    <source>
        <dbReference type="ARBA" id="ARBA00023002"/>
    </source>
</evidence>
<dbReference type="KEGG" id="ddi:DDB_G0276305"/>
<dbReference type="SUPFAM" id="SSF53720">
    <property type="entry name" value="ALDH-like"/>
    <property type="match status" value="1"/>
</dbReference>
<dbReference type="OMA" id="LIPAAWD"/>
<dbReference type="InterPro" id="IPR016163">
    <property type="entry name" value="Ald_DH_C"/>
</dbReference>
<dbReference type="InterPro" id="IPR016161">
    <property type="entry name" value="Ald_DH/histidinol_DH"/>
</dbReference>
<dbReference type="GeneID" id="8620431"/>
<keyword evidence="1 3" id="KW-0560">Oxidoreductase</keyword>
<evidence type="ECO:0000313" key="5">
    <source>
        <dbReference type="EMBL" id="EAL69299.1"/>
    </source>
</evidence>
<dbReference type="HOGENOM" id="CLU_005391_1_0_1"/>
<dbReference type="PANTHER" id="PTHR11699">
    <property type="entry name" value="ALDEHYDE DEHYDROGENASE-RELATED"/>
    <property type="match status" value="1"/>
</dbReference>
<gene>
    <name evidence="5" type="ORF">DDB_G0276305</name>
</gene>
<dbReference type="FunFam" id="3.40.309.10:FF:000009">
    <property type="entry name" value="Aldehyde dehydrogenase A"/>
    <property type="match status" value="1"/>
</dbReference>
<feature type="domain" description="Aldehyde dehydrogenase" evidence="4">
    <location>
        <begin position="67"/>
        <end position="516"/>
    </location>
</feature>
<evidence type="ECO:0000313" key="6">
    <source>
        <dbReference type="Proteomes" id="UP000002195"/>
    </source>
</evidence>
<sequence>MYQVTKAIKKVSPVCKNGLKSTSLYINTNTNSRMSIRSYANANPSNIASTTFANTPMGVFADQLFLQPINPATIRPITDLRIDTKFSLKKKFDRAFLKKDEWKNVPLEEKKNMIVKFRDLLIANTDKMSKDLTEETGKPISQAKNEVLAVIDRIEFFLGNVDKVLAEQIVRTTDKFQEKLVKEPLGIIANISAWNYPIFIGLNVIIPALLTGNCVLYKPSEFSSLTGINIAEFLYEAGVPREVFQVVLGKSVISQSLLNLPIDGVFFTGSHATGQKISQTLAGRMVKTQLELGGKDAVYVHSSADLKTAIASIADGAMYNSGQSCCSVERIYVDKSIYNTFIDDLVEVVKRFKFSFDPMNPKTYFGPLTRGMAQVEHLQRLIGSALKRGAILELGGNVLDNAPGYFFAPTVISNVHHGMDIQREELFGPVVTIQPVSGPAEAALLMNDTPFGLTGSVYSQDPHVANYIAEKSNTGTVYWNSCDRVSPYLPWSGRGYSGIGTTLGMEGIECFTKPKALHLFGPTLGYFGEAKNSDIVPTKPAHLVEILANKQKEKIEYQDSIESPLAPIYNFDTMDLGYPIENDALFAPDNENDSEEFVRSALESGTIRKITNKKDYVPVKSVKVE</sequence>
<dbReference type="CDD" id="cd07102">
    <property type="entry name" value="ALDH_EDX86601"/>
    <property type="match status" value="1"/>
</dbReference>
<dbReference type="GO" id="GO:0005739">
    <property type="term" value="C:mitochondrion"/>
    <property type="evidence" value="ECO:0000250"/>
    <property type="project" value="dictyBase"/>
</dbReference>
<organism evidence="5 6">
    <name type="scientific">Dictyostelium discoideum</name>
    <name type="common">Social amoeba</name>
    <dbReference type="NCBI Taxonomy" id="44689"/>
    <lineage>
        <taxon>Eukaryota</taxon>
        <taxon>Amoebozoa</taxon>
        <taxon>Evosea</taxon>
        <taxon>Eumycetozoa</taxon>
        <taxon>Dictyostelia</taxon>
        <taxon>Dictyosteliales</taxon>
        <taxon>Dictyosteliaceae</taxon>
        <taxon>Dictyostelium</taxon>
    </lineage>
</organism>
<reference evidence="5 6" key="1">
    <citation type="journal article" date="2005" name="Nature">
        <title>The genome of the social amoeba Dictyostelium discoideum.</title>
        <authorList>
            <consortium name="The Dictyostelium discoideum Sequencing Consortium"/>
            <person name="Eichinger L."/>
            <person name="Pachebat J.A."/>
            <person name="Glockner G."/>
            <person name="Rajandream M.A."/>
            <person name="Sucgang R."/>
            <person name="Berriman M."/>
            <person name="Song J."/>
            <person name="Olsen R."/>
            <person name="Szafranski K."/>
            <person name="Xu Q."/>
            <person name="Tunggal B."/>
            <person name="Kummerfeld S."/>
            <person name="Madera M."/>
            <person name="Konfortov B.A."/>
            <person name="Rivero F."/>
            <person name="Bankier A.T."/>
            <person name="Lehmann R."/>
            <person name="Hamlin N."/>
            <person name="Davies R."/>
            <person name="Gaudet P."/>
            <person name="Fey P."/>
            <person name="Pilcher K."/>
            <person name="Chen G."/>
            <person name="Saunders D."/>
            <person name="Sodergren E."/>
            <person name="Davis P."/>
            <person name="Kerhornou A."/>
            <person name="Nie X."/>
            <person name="Hall N."/>
            <person name="Anjard C."/>
            <person name="Hemphill L."/>
            <person name="Bason N."/>
            <person name="Farbrother P."/>
            <person name="Desany B."/>
            <person name="Just E."/>
            <person name="Morio T."/>
            <person name="Rost R."/>
            <person name="Churcher C."/>
            <person name="Cooper J."/>
            <person name="Haydock S."/>
            <person name="van Driessche N."/>
            <person name="Cronin A."/>
            <person name="Goodhead I."/>
            <person name="Muzny D."/>
            <person name="Mourier T."/>
            <person name="Pain A."/>
            <person name="Lu M."/>
            <person name="Harper D."/>
            <person name="Lindsay R."/>
            <person name="Hauser H."/>
            <person name="James K."/>
            <person name="Quiles M."/>
            <person name="Madan Babu M."/>
            <person name="Saito T."/>
            <person name="Buchrieser C."/>
            <person name="Wardroper A."/>
            <person name="Felder M."/>
            <person name="Thangavelu M."/>
            <person name="Johnson D."/>
            <person name="Knights A."/>
            <person name="Loulseged H."/>
            <person name="Mungall K."/>
            <person name="Oliver K."/>
            <person name="Price C."/>
            <person name="Quail M.A."/>
            <person name="Urushihara H."/>
            <person name="Hernandez J."/>
            <person name="Rabbinowitsch E."/>
            <person name="Steffen D."/>
            <person name="Sanders M."/>
            <person name="Ma J."/>
            <person name="Kohara Y."/>
            <person name="Sharp S."/>
            <person name="Simmonds M."/>
            <person name="Spiegler S."/>
            <person name="Tivey A."/>
            <person name="Sugano S."/>
            <person name="White B."/>
            <person name="Walker D."/>
            <person name="Woodward J."/>
            <person name="Winckler T."/>
            <person name="Tanaka Y."/>
            <person name="Shaulsky G."/>
            <person name="Schleicher M."/>
            <person name="Weinstock G."/>
            <person name="Rosenthal A."/>
            <person name="Cox E.C."/>
            <person name="Chisholm R.L."/>
            <person name="Gibbs R."/>
            <person name="Loomis W.F."/>
            <person name="Platzer M."/>
            <person name="Kay R.R."/>
            <person name="Williams J."/>
            <person name="Dear P.H."/>
            <person name="Noegel A.A."/>
            <person name="Barrell B."/>
            <person name="Kuspa A."/>
        </authorList>
    </citation>
    <scope>NUCLEOTIDE SEQUENCE [LARGE SCALE GENOMIC DNA]</scope>
    <source>
        <strain evidence="5 6">AX4</strain>
    </source>
</reference>
<dbReference type="SMR" id="Q551V0"/>
<dbReference type="dictyBase" id="DDB_G0276305"/>
<accession>Q551V0</accession>
<dbReference type="Gene3D" id="3.40.605.10">
    <property type="entry name" value="Aldehyde Dehydrogenase, Chain A, domain 1"/>
    <property type="match status" value="1"/>
</dbReference>
<comment type="caution">
    <text evidence="5">The sequence shown here is derived from an EMBL/GenBank/DDBJ whole genome shotgun (WGS) entry which is preliminary data.</text>
</comment>
<dbReference type="Proteomes" id="UP000002195">
    <property type="component" value="Unassembled WGS sequence"/>
</dbReference>
<dbReference type="eggNOG" id="KOG2450">
    <property type="taxonomic scope" value="Eukaryota"/>
</dbReference>
<keyword evidence="6" id="KW-1185">Reference proteome</keyword>
<dbReference type="PhylomeDB" id="Q551V0"/>
<dbReference type="FunCoup" id="Q551V0">
    <property type="interactions" value="153"/>
</dbReference>
<dbReference type="STRING" id="44689.Q551V0"/>
<dbReference type="GO" id="GO:0004029">
    <property type="term" value="F:aldehyde dehydrogenase (NAD+) activity"/>
    <property type="evidence" value="ECO:0000318"/>
    <property type="project" value="GO_Central"/>
</dbReference>
<dbReference type="RefSeq" id="XP_643227.1">
    <property type="nucleotide sequence ID" value="XM_638135.1"/>
</dbReference>
<dbReference type="PaxDb" id="44689-DDB0231480"/>
<name>Q551V0_DICDI</name>
<evidence type="ECO:0000259" key="4">
    <source>
        <dbReference type="Pfam" id="PF00171"/>
    </source>
</evidence>
<dbReference type="AlphaFoldDB" id="Q551V0"/>
<evidence type="ECO:0000256" key="3">
    <source>
        <dbReference type="RuleBase" id="RU003345"/>
    </source>
</evidence>
<dbReference type="Pfam" id="PF00171">
    <property type="entry name" value="Aldedh"/>
    <property type="match status" value="1"/>
</dbReference>
<protein>
    <submittedName>
        <fullName evidence="5">Aldehyde dehydrogenase</fullName>
    </submittedName>
</protein>
<dbReference type="VEuPathDB" id="AmoebaDB:DDB_G0276305"/>
<comment type="similarity">
    <text evidence="3">Belongs to the aldehyde dehydrogenase family.</text>
</comment>
<dbReference type="InterPro" id="IPR029510">
    <property type="entry name" value="Ald_DH_CS_GLU"/>
</dbReference>
<dbReference type="PROSITE" id="PS00687">
    <property type="entry name" value="ALDEHYDE_DEHYDR_GLU"/>
    <property type="match status" value="1"/>
</dbReference>
<dbReference type="InterPro" id="IPR015590">
    <property type="entry name" value="Aldehyde_DH_dom"/>
</dbReference>